<proteinExistence type="predicted"/>
<comment type="caution">
    <text evidence="1">The sequence shown here is derived from an EMBL/GenBank/DDBJ whole genome shotgun (WGS) entry which is preliminary data.</text>
</comment>
<dbReference type="RefSeq" id="WP_111750023.1">
    <property type="nucleotide sequence ID" value="NZ_PTPX01000013.1"/>
</dbReference>
<gene>
    <name evidence="1" type="ORF">C5N92_06430</name>
</gene>
<evidence type="ECO:0000313" key="1">
    <source>
        <dbReference type="EMBL" id="RAL18765.1"/>
    </source>
</evidence>
<accession>A0A328BYQ3</accession>
<protein>
    <submittedName>
        <fullName evidence="1">DUF2572 domain-containing protein</fullName>
    </submittedName>
</protein>
<dbReference type="OrthoDB" id="5676052at2"/>
<dbReference type="EMBL" id="PTPX01000013">
    <property type="protein sequence ID" value="RAL18765.1"/>
    <property type="molecule type" value="Genomic_DNA"/>
</dbReference>
<organism evidence="1 2">
    <name type="scientific">Glaesserella australis</name>
    <dbReference type="NCBI Taxonomy" id="2094024"/>
    <lineage>
        <taxon>Bacteria</taxon>
        <taxon>Pseudomonadati</taxon>
        <taxon>Pseudomonadota</taxon>
        <taxon>Gammaproteobacteria</taxon>
        <taxon>Pasteurellales</taxon>
        <taxon>Pasteurellaceae</taxon>
        <taxon>Glaesserella</taxon>
    </lineage>
</organism>
<reference evidence="2" key="1">
    <citation type="submission" date="2018-02" db="EMBL/GenBank/DDBJ databases">
        <title>Glaesserella australis sp. nov., isolated from the lungs of pigs.</title>
        <authorList>
            <person name="Turni C."/>
            <person name="Christensen H."/>
        </authorList>
    </citation>
    <scope>NUCLEOTIDE SEQUENCE [LARGE SCALE GENOMIC DNA]</scope>
    <source>
        <strain evidence="2">HS4635</strain>
    </source>
</reference>
<keyword evidence="2" id="KW-1185">Reference proteome</keyword>
<dbReference type="AlphaFoldDB" id="A0A328BYQ3"/>
<name>A0A328BYQ3_9PAST</name>
<sequence>MRKIVSASVLLTTLILASGLFAIIFLNKDFLLKQETISLGYYQQYLNDKYKLIDQISIDTESECAKQKSSSVTIEFKVIKYRFHCRFSSLFDPFKPTKEKYIQIDQIENWLNLAPYQKDIYYIHHLAELPDSSIDNPKIIIALQDINEKLEKDFYGIVITNHLFDLTGSKRMYGTLYSRYDNLREERNLSYKKEVIQHLEQKYSQWHYLPYSRNILANE</sequence>
<evidence type="ECO:0000313" key="2">
    <source>
        <dbReference type="Proteomes" id="UP000248689"/>
    </source>
</evidence>
<dbReference type="Proteomes" id="UP000248689">
    <property type="component" value="Unassembled WGS sequence"/>
</dbReference>